<protein>
    <submittedName>
        <fullName evidence="2">Uncharacterized protein</fullName>
    </submittedName>
</protein>
<feature type="region of interest" description="Disordered" evidence="1">
    <location>
        <begin position="1"/>
        <end position="28"/>
    </location>
</feature>
<gene>
    <name evidence="2" type="ORF">RUM44_009317</name>
</gene>
<reference evidence="2 3" key="1">
    <citation type="submission" date="2023-09" db="EMBL/GenBank/DDBJ databases">
        <title>Genomes of two closely related lineages of the louse Polyplax serrata with different host specificities.</title>
        <authorList>
            <person name="Martinu J."/>
            <person name="Tarabai H."/>
            <person name="Stefka J."/>
            <person name="Hypsa V."/>
        </authorList>
    </citation>
    <scope>NUCLEOTIDE SEQUENCE [LARGE SCALE GENOMIC DNA]</scope>
    <source>
        <strain evidence="2">98ZLc_SE</strain>
    </source>
</reference>
<dbReference type="Proteomes" id="UP001359485">
    <property type="component" value="Unassembled WGS sequence"/>
</dbReference>
<evidence type="ECO:0000256" key="1">
    <source>
        <dbReference type="SAM" id="MobiDB-lite"/>
    </source>
</evidence>
<evidence type="ECO:0000313" key="3">
    <source>
        <dbReference type="Proteomes" id="UP001359485"/>
    </source>
</evidence>
<feature type="compositionally biased region" description="Basic and acidic residues" evidence="1">
    <location>
        <begin position="1"/>
        <end position="10"/>
    </location>
</feature>
<evidence type="ECO:0000313" key="2">
    <source>
        <dbReference type="EMBL" id="KAK6626840.1"/>
    </source>
</evidence>
<accession>A0ABR1ASD0</accession>
<dbReference type="EMBL" id="JAWJWF010000045">
    <property type="protein sequence ID" value="KAK6626840.1"/>
    <property type="molecule type" value="Genomic_DNA"/>
</dbReference>
<name>A0ABR1ASD0_POLSC</name>
<proteinExistence type="predicted"/>
<feature type="compositionally biased region" description="Basic residues" evidence="1">
    <location>
        <begin position="11"/>
        <end position="23"/>
    </location>
</feature>
<keyword evidence="3" id="KW-1185">Reference proteome</keyword>
<organism evidence="2 3">
    <name type="scientific">Polyplax serrata</name>
    <name type="common">Common mouse louse</name>
    <dbReference type="NCBI Taxonomy" id="468196"/>
    <lineage>
        <taxon>Eukaryota</taxon>
        <taxon>Metazoa</taxon>
        <taxon>Ecdysozoa</taxon>
        <taxon>Arthropoda</taxon>
        <taxon>Hexapoda</taxon>
        <taxon>Insecta</taxon>
        <taxon>Pterygota</taxon>
        <taxon>Neoptera</taxon>
        <taxon>Paraneoptera</taxon>
        <taxon>Psocodea</taxon>
        <taxon>Troctomorpha</taxon>
        <taxon>Phthiraptera</taxon>
        <taxon>Anoplura</taxon>
        <taxon>Polyplacidae</taxon>
        <taxon>Polyplax</taxon>
    </lineage>
</organism>
<comment type="caution">
    <text evidence="2">The sequence shown here is derived from an EMBL/GenBank/DDBJ whole genome shotgun (WGS) entry which is preliminary data.</text>
</comment>
<sequence length="62" mass="6972">MKVTPEERCGRVTKRGSPRHRKMSNCEPKPFGALWEALGMLTPRAMPMTRTAMKDTVLLTGL</sequence>